<dbReference type="AlphaFoldDB" id="A0A8I2D548"/>
<evidence type="ECO:0000313" key="1">
    <source>
        <dbReference type="EMBL" id="MBQ0267155.1"/>
    </source>
</evidence>
<evidence type="ECO:0000313" key="2">
    <source>
        <dbReference type="Proteomes" id="UP000674270"/>
    </source>
</evidence>
<organism evidence="1 2">
    <name type="scientific">Providencia huaxiensis</name>
    <dbReference type="NCBI Taxonomy" id="2027290"/>
    <lineage>
        <taxon>Bacteria</taxon>
        <taxon>Pseudomonadati</taxon>
        <taxon>Pseudomonadota</taxon>
        <taxon>Gammaproteobacteria</taxon>
        <taxon>Enterobacterales</taxon>
        <taxon>Morganellaceae</taxon>
        <taxon>Providencia</taxon>
    </lineage>
</organism>
<reference evidence="1" key="1">
    <citation type="submission" date="2021-03" db="EMBL/GenBank/DDBJ databases">
        <authorList>
            <person name="Stanton E."/>
        </authorList>
    </citation>
    <scope>NUCLEOTIDE SEQUENCE</scope>
    <source>
        <strain evidence="1">2020EL-00113</strain>
    </source>
</reference>
<name>A0A8I2D548_9GAMM</name>
<dbReference type="Proteomes" id="UP000674270">
    <property type="component" value="Unassembled WGS sequence"/>
</dbReference>
<proteinExistence type="predicted"/>
<dbReference type="EMBL" id="JAGKLY010000001">
    <property type="protein sequence ID" value="MBQ0267155.1"/>
    <property type="molecule type" value="Genomic_DNA"/>
</dbReference>
<comment type="caution">
    <text evidence="1">The sequence shown here is derived from an EMBL/GenBank/DDBJ whole genome shotgun (WGS) entry which is preliminary data.</text>
</comment>
<protein>
    <submittedName>
        <fullName evidence="1">Uncharacterized protein</fullName>
    </submittedName>
</protein>
<sequence>MAMKLEVIITHDETNNKCSVEWSVDTTEHTTSQEEKTLSMVKKAVLLQLGYPPSVAIIH</sequence>
<gene>
    <name evidence="1" type="ORF">J7T18_02450</name>
</gene>
<dbReference type="RefSeq" id="WP_105881088.1">
    <property type="nucleotide sequence ID" value="NZ_JAGKLY010000001.1"/>
</dbReference>
<accession>A0A8I2D548</accession>